<dbReference type="InterPro" id="IPR032710">
    <property type="entry name" value="NTF2-like_dom_sf"/>
</dbReference>
<dbReference type="AlphaFoldDB" id="A0A099KVA6"/>
<organism evidence="2 3">
    <name type="scientific">Colwellia psychrerythraea</name>
    <name type="common">Vibrio psychroerythus</name>
    <dbReference type="NCBI Taxonomy" id="28229"/>
    <lineage>
        <taxon>Bacteria</taxon>
        <taxon>Pseudomonadati</taxon>
        <taxon>Pseudomonadota</taxon>
        <taxon>Gammaproteobacteria</taxon>
        <taxon>Alteromonadales</taxon>
        <taxon>Colwelliaceae</taxon>
        <taxon>Colwellia</taxon>
    </lineage>
</organism>
<protein>
    <recommendedName>
        <fullName evidence="4">SnoaL-like domain-containing protein</fullName>
    </recommendedName>
</protein>
<sequence length="156" mass="17870">MKYWLSVLLGCLLALPHMANAKDDNFNYEQFTRDYFAAWTNVQKPKATVKDLEHYLTFLTDDIGYQHLPYSNDDSRASDGKALMRKGMSYYLGIHTEYKAQLTNSAHGNNVIMIEFTTQAKGIHPDNGQEIIINNSTFEVLEIDKGKISVIRHYSD</sequence>
<accession>A0A099KVA6</accession>
<evidence type="ECO:0008006" key="4">
    <source>
        <dbReference type="Google" id="ProtNLM"/>
    </source>
</evidence>
<reference evidence="2 3" key="1">
    <citation type="submission" date="2014-08" db="EMBL/GenBank/DDBJ databases">
        <title>Genomic and Phenotypic Diversity of Colwellia psychrerythraea strains from Disparate Marine Basins.</title>
        <authorList>
            <person name="Techtmann S.M."/>
            <person name="Stelling S.C."/>
            <person name="Utturkar S.M."/>
            <person name="Alshibli N."/>
            <person name="Harris A."/>
            <person name="Brown S.D."/>
            <person name="Hazen T.C."/>
        </authorList>
    </citation>
    <scope>NUCLEOTIDE SEQUENCE [LARGE SCALE GENOMIC DNA]</scope>
    <source>
        <strain evidence="2 3">GAB14E</strain>
    </source>
</reference>
<dbReference type="OrthoDB" id="5738463at2"/>
<dbReference type="SUPFAM" id="SSF54427">
    <property type="entry name" value="NTF2-like"/>
    <property type="match status" value="1"/>
</dbReference>
<keyword evidence="1" id="KW-0732">Signal</keyword>
<dbReference type="EMBL" id="JQEC01000021">
    <property type="protein sequence ID" value="KGJ93802.1"/>
    <property type="molecule type" value="Genomic_DNA"/>
</dbReference>
<dbReference type="PATRIC" id="fig|28229.3.peg.1982"/>
<comment type="caution">
    <text evidence="2">The sequence shown here is derived from an EMBL/GenBank/DDBJ whole genome shotgun (WGS) entry which is preliminary data.</text>
</comment>
<feature type="chain" id="PRO_5001957374" description="SnoaL-like domain-containing protein" evidence="1">
    <location>
        <begin position="22"/>
        <end position="156"/>
    </location>
</feature>
<dbReference type="Gene3D" id="3.10.450.50">
    <property type="match status" value="1"/>
</dbReference>
<feature type="signal peptide" evidence="1">
    <location>
        <begin position="1"/>
        <end position="21"/>
    </location>
</feature>
<evidence type="ECO:0000313" key="2">
    <source>
        <dbReference type="EMBL" id="KGJ93802.1"/>
    </source>
</evidence>
<dbReference type="RefSeq" id="WP_033082038.1">
    <property type="nucleotide sequence ID" value="NZ_JQEC01000021.1"/>
</dbReference>
<name>A0A099KVA6_COLPS</name>
<dbReference type="Proteomes" id="UP000029868">
    <property type="component" value="Unassembled WGS sequence"/>
</dbReference>
<gene>
    <name evidence="2" type="ORF">GAB14E_2357</name>
</gene>
<evidence type="ECO:0000313" key="3">
    <source>
        <dbReference type="Proteomes" id="UP000029868"/>
    </source>
</evidence>
<evidence type="ECO:0000256" key="1">
    <source>
        <dbReference type="SAM" id="SignalP"/>
    </source>
</evidence>
<proteinExistence type="predicted"/>